<keyword evidence="3" id="KW-1185">Reference proteome</keyword>
<protein>
    <recommendedName>
        <fullName evidence="1">Rhodanese domain-containing protein</fullName>
    </recommendedName>
</protein>
<evidence type="ECO:0000313" key="3">
    <source>
        <dbReference type="Proteomes" id="UP000660454"/>
    </source>
</evidence>
<dbReference type="Gene3D" id="2.120.10.70">
    <property type="entry name" value="Fucose-specific lectin"/>
    <property type="match status" value="1"/>
</dbReference>
<dbReference type="SUPFAM" id="SSF89372">
    <property type="entry name" value="Fucose-specific lectin"/>
    <property type="match status" value="1"/>
</dbReference>
<evidence type="ECO:0000259" key="1">
    <source>
        <dbReference type="PROSITE" id="PS50206"/>
    </source>
</evidence>
<reference evidence="2 3" key="1">
    <citation type="submission" date="2021-01" db="EMBL/GenBank/DDBJ databases">
        <title>Whole genome shotgun sequence of Microbispora siamensis NBRC 104113.</title>
        <authorList>
            <person name="Komaki H."/>
            <person name="Tamura T."/>
        </authorList>
    </citation>
    <scope>NUCLEOTIDE SEQUENCE [LARGE SCALE GENOMIC DNA]</scope>
    <source>
        <strain evidence="2 3">NBRC 104113</strain>
    </source>
</reference>
<dbReference type="PROSITE" id="PS50206">
    <property type="entry name" value="RHODANESE_3"/>
    <property type="match status" value="1"/>
</dbReference>
<gene>
    <name evidence="2" type="ORF">Msi02_26750</name>
</gene>
<sequence length="274" mass="30830">MSWTPWTEIDGLWQSAPAAARERTAVVHLFAKEHEPGQNWWHREFPWDDSRWENIGQPYAVSTYAQGAAAAWGEQLMLFVNGGSRLQYVYRDGGWHGWQDLGRPAEAWLASSPAACSWEGRYDVVAVGSDLAMYHRTYANGWSDWENLGGHFRRATPAIASWGPGRLDVFAVGDDRGIHHKWRDGGGWSGWEFIGGITDLGLAACSWGPGRIDVFHTGTDQAVYHKWFENGWSGWENLGGITFQGPTCVAPFSQGLQVFHLGRESTIWRRSFPF</sequence>
<dbReference type="Proteomes" id="UP000660454">
    <property type="component" value="Unassembled WGS sequence"/>
</dbReference>
<accession>A0ABQ4GKB6</accession>
<proteinExistence type="predicted"/>
<dbReference type="Pfam" id="PF26607">
    <property type="entry name" value="DUF8189"/>
    <property type="match status" value="1"/>
</dbReference>
<comment type="caution">
    <text evidence="2">The sequence shown here is derived from an EMBL/GenBank/DDBJ whole genome shotgun (WGS) entry which is preliminary data.</text>
</comment>
<evidence type="ECO:0000313" key="2">
    <source>
        <dbReference type="EMBL" id="GIH61858.1"/>
    </source>
</evidence>
<dbReference type="InterPro" id="IPR058502">
    <property type="entry name" value="PLL-like_beta-prop"/>
</dbReference>
<dbReference type="RefSeq" id="WP_204048618.1">
    <property type="nucleotide sequence ID" value="NZ_BOOF01000012.1"/>
</dbReference>
<dbReference type="InterPro" id="IPR001763">
    <property type="entry name" value="Rhodanese-like_dom"/>
</dbReference>
<organism evidence="2 3">
    <name type="scientific">Microbispora siamensis</name>
    <dbReference type="NCBI Taxonomy" id="564413"/>
    <lineage>
        <taxon>Bacteria</taxon>
        <taxon>Bacillati</taxon>
        <taxon>Actinomycetota</taxon>
        <taxon>Actinomycetes</taxon>
        <taxon>Streptosporangiales</taxon>
        <taxon>Streptosporangiaceae</taxon>
        <taxon>Microbispora</taxon>
    </lineage>
</organism>
<feature type="domain" description="Rhodanese" evidence="1">
    <location>
        <begin position="92"/>
        <end position="107"/>
    </location>
</feature>
<name>A0ABQ4GKB6_9ACTN</name>
<dbReference type="EMBL" id="BOOF01000012">
    <property type="protein sequence ID" value="GIH61858.1"/>
    <property type="molecule type" value="Genomic_DNA"/>
</dbReference>